<dbReference type="EMBL" id="JH687892">
    <property type="protein sequence ID" value="EJD35383.1"/>
    <property type="molecule type" value="Genomic_DNA"/>
</dbReference>
<protein>
    <recommendedName>
        <fullName evidence="2">Polysaccharide lyase 14 domain-containing protein</fullName>
    </recommendedName>
</protein>
<proteinExistence type="predicted"/>
<dbReference type="Proteomes" id="UP000006514">
    <property type="component" value="Unassembled WGS sequence"/>
</dbReference>
<gene>
    <name evidence="3" type="ORF">AURDEDRAFT_130652</name>
</gene>
<name>J0WT30_AURST</name>
<dbReference type="OMA" id="GCYLERG"/>
<feature type="domain" description="Polysaccharide lyase 14" evidence="2">
    <location>
        <begin position="80"/>
        <end position="296"/>
    </location>
</feature>
<dbReference type="PANTHER" id="PTHR40124:SF1">
    <property type="entry name" value="DISAGGREGATASE RELATED REPEAT PROTEIN"/>
    <property type="match status" value="1"/>
</dbReference>
<dbReference type="KEGG" id="adl:AURDEDRAFT_130652"/>
<keyword evidence="1" id="KW-0732">Signal</keyword>
<reference evidence="4" key="1">
    <citation type="journal article" date="2012" name="Science">
        <title>The Paleozoic origin of enzymatic lignin decomposition reconstructed from 31 fungal genomes.</title>
        <authorList>
            <person name="Floudas D."/>
            <person name="Binder M."/>
            <person name="Riley R."/>
            <person name="Barry K."/>
            <person name="Blanchette R.A."/>
            <person name="Henrissat B."/>
            <person name="Martinez A.T."/>
            <person name="Otillar R."/>
            <person name="Spatafora J.W."/>
            <person name="Yadav J.S."/>
            <person name="Aerts A."/>
            <person name="Benoit I."/>
            <person name="Boyd A."/>
            <person name="Carlson A."/>
            <person name="Copeland A."/>
            <person name="Coutinho P.M."/>
            <person name="de Vries R.P."/>
            <person name="Ferreira P."/>
            <person name="Findley K."/>
            <person name="Foster B."/>
            <person name="Gaskell J."/>
            <person name="Glotzer D."/>
            <person name="Gorecki P."/>
            <person name="Heitman J."/>
            <person name="Hesse C."/>
            <person name="Hori C."/>
            <person name="Igarashi K."/>
            <person name="Jurgens J.A."/>
            <person name="Kallen N."/>
            <person name="Kersten P."/>
            <person name="Kohler A."/>
            <person name="Kuees U."/>
            <person name="Kumar T.K.A."/>
            <person name="Kuo A."/>
            <person name="LaButti K."/>
            <person name="Larrondo L.F."/>
            <person name="Lindquist E."/>
            <person name="Ling A."/>
            <person name="Lombard V."/>
            <person name="Lucas S."/>
            <person name="Lundell T."/>
            <person name="Martin R."/>
            <person name="McLaughlin D.J."/>
            <person name="Morgenstern I."/>
            <person name="Morin E."/>
            <person name="Murat C."/>
            <person name="Nagy L.G."/>
            <person name="Nolan M."/>
            <person name="Ohm R.A."/>
            <person name="Patyshakuliyeva A."/>
            <person name="Rokas A."/>
            <person name="Ruiz-Duenas F.J."/>
            <person name="Sabat G."/>
            <person name="Salamov A."/>
            <person name="Samejima M."/>
            <person name="Schmutz J."/>
            <person name="Slot J.C."/>
            <person name="St John F."/>
            <person name="Stenlid J."/>
            <person name="Sun H."/>
            <person name="Sun S."/>
            <person name="Syed K."/>
            <person name="Tsang A."/>
            <person name="Wiebenga A."/>
            <person name="Young D."/>
            <person name="Pisabarro A."/>
            <person name="Eastwood D.C."/>
            <person name="Martin F."/>
            <person name="Cullen D."/>
            <person name="Grigoriev I.V."/>
            <person name="Hibbett D.S."/>
        </authorList>
    </citation>
    <scope>NUCLEOTIDE SEQUENCE [LARGE SCALE GENOMIC DNA]</scope>
    <source>
        <strain evidence="4">TFB10046</strain>
    </source>
</reference>
<dbReference type="eggNOG" id="ENOG502SJYD">
    <property type="taxonomic scope" value="Eukaryota"/>
</dbReference>
<dbReference type="Pfam" id="PF21294">
    <property type="entry name" value="Polysacc_lyase_14"/>
    <property type="match status" value="1"/>
</dbReference>
<dbReference type="InterPro" id="IPR048958">
    <property type="entry name" value="Polysacc_lyase_14"/>
</dbReference>
<evidence type="ECO:0000313" key="3">
    <source>
        <dbReference type="EMBL" id="EJD35383.1"/>
    </source>
</evidence>
<dbReference type="InParanoid" id="J0WT30"/>
<keyword evidence="4" id="KW-1185">Reference proteome</keyword>
<sequence length="364" mass="38948">MLMRTLYALLATLPLSLAQRNPTYLFPIDIVHGFTTVPGNQTIGTVSPNALIRTPLTDKGIGVLKRAGGLPSPVIHSPDGTLAYQATYPKGSYKPSGDIVGGFGFYFSGPSGFSFENADEILFSYSVYFPADFPWVMGGKLPGPFGGANQDIAEGCSGGRQDGRNKCFSLRLMWRADGDGEIYAYLPELPENDSPMNLTGSVKDPTYGLSIARGTFKFAAGQWTVVAQRVRMNQLGAKDGELELWVNGESVIHATGLSIRVDNATTFRGIHAQTFFGGSTAQWATPIDAHAWFADFSGAVVQRGSSPADGKAPYPLAVVNNTNTTAPAVPDRPDHQNSHCTRGYTPSRVLALILSALLLHALST</sequence>
<evidence type="ECO:0000259" key="2">
    <source>
        <dbReference type="Pfam" id="PF21294"/>
    </source>
</evidence>
<evidence type="ECO:0000313" key="4">
    <source>
        <dbReference type="Proteomes" id="UP000006514"/>
    </source>
</evidence>
<feature type="signal peptide" evidence="1">
    <location>
        <begin position="1"/>
        <end position="18"/>
    </location>
</feature>
<dbReference type="PANTHER" id="PTHR40124">
    <property type="match status" value="1"/>
</dbReference>
<feature type="chain" id="PRO_5003741457" description="Polysaccharide lyase 14 domain-containing protein" evidence="1">
    <location>
        <begin position="19"/>
        <end position="364"/>
    </location>
</feature>
<accession>J0WT30</accession>
<dbReference type="OrthoDB" id="3337916at2759"/>
<dbReference type="Gene3D" id="2.60.120.200">
    <property type="match status" value="1"/>
</dbReference>
<organism evidence="3 4">
    <name type="scientific">Auricularia subglabra (strain TFB-10046 / SS5)</name>
    <name type="common">White-rot fungus</name>
    <name type="synonym">Auricularia delicata (strain TFB10046)</name>
    <dbReference type="NCBI Taxonomy" id="717982"/>
    <lineage>
        <taxon>Eukaryota</taxon>
        <taxon>Fungi</taxon>
        <taxon>Dikarya</taxon>
        <taxon>Basidiomycota</taxon>
        <taxon>Agaricomycotina</taxon>
        <taxon>Agaricomycetes</taxon>
        <taxon>Auriculariales</taxon>
        <taxon>Auriculariaceae</taxon>
        <taxon>Auricularia</taxon>
    </lineage>
</organism>
<evidence type="ECO:0000256" key="1">
    <source>
        <dbReference type="SAM" id="SignalP"/>
    </source>
</evidence>
<dbReference type="AlphaFoldDB" id="J0WT30"/>